<protein>
    <recommendedName>
        <fullName evidence="6">SGNH domain-containing protein</fullName>
    </recommendedName>
</protein>
<dbReference type="InterPro" id="IPR002656">
    <property type="entry name" value="Acyl_transf_3_dom"/>
</dbReference>
<dbReference type="EMBL" id="CP090895">
    <property type="protein sequence ID" value="ULT90606.1"/>
    <property type="molecule type" value="Genomic_DNA"/>
</dbReference>
<feature type="transmembrane region" description="Helical" evidence="1">
    <location>
        <begin position="479"/>
        <end position="498"/>
    </location>
</feature>
<feature type="transmembrane region" description="Helical" evidence="1">
    <location>
        <begin position="50"/>
        <end position="72"/>
    </location>
</feature>
<keyword evidence="1" id="KW-0472">Membrane</keyword>
<dbReference type="InterPro" id="IPR050879">
    <property type="entry name" value="Acyltransferase_3"/>
</dbReference>
<feature type="transmembrane region" description="Helical" evidence="1">
    <location>
        <begin position="693"/>
        <end position="714"/>
    </location>
</feature>
<feature type="transmembrane region" description="Helical" evidence="1">
    <location>
        <begin position="435"/>
        <end position="458"/>
    </location>
</feature>
<evidence type="ECO:0000259" key="2">
    <source>
        <dbReference type="Pfam" id="PF01757"/>
    </source>
</evidence>
<feature type="transmembrane region" description="Helical" evidence="1">
    <location>
        <begin position="573"/>
        <end position="593"/>
    </location>
</feature>
<evidence type="ECO:0000313" key="5">
    <source>
        <dbReference type="Proteomes" id="UP000827892"/>
    </source>
</evidence>
<feature type="transmembrane region" description="Helical" evidence="1">
    <location>
        <begin position="753"/>
        <end position="771"/>
    </location>
</feature>
<feature type="domain" description="Acyltransferase 3" evidence="2">
    <location>
        <begin position="425"/>
        <end position="736"/>
    </location>
</feature>
<organism evidence="4 5">
    <name type="scientific">Caenorhabditis briggsae</name>
    <dbReference type="NCBI Taxonomy" id="6238"/>
    <lineage>
        <taxon>Eukaryota</taxon>
        <taxon>Metazoa</taxon>
        <taxon>Ecdysozoa</taxon>
        <taxon>Nematoda</taxon>
        <taxon>Chromadorea</taxon>
        <taxon>Rhabditida</taxon>
        <taxon>Rhabditina</taxon>
        <taxon>Rhabditomorpha</taxon>
        <taxon>Rhabditoidea</taxon>
        <taxon>Rhabditidae</taxon>
        <taxon>Peloderinae</taxon>
        <taxon>Caenorhabditis</taxon>
    </lineage>
</organism>
<evidence type="ECO:0000313" key="4">
    <source>
        <dbReference type="EMBL" id="ULT90606.1"/>
    </source>
</evidence>
<feature type="domain" description="SGNH" evidence="3">
    <location>
        <begin position="827"/>
        <end position="1041"/>
    </location>
</feature>
<feature type="transmembrane region" description="Helical" evidence="1">
    <location>
        <begin position="155"/>
        <end position="172"/>
    </location>
</feature>
<feature type="transmembrane region" description="Helical" evidence="1">
    <location>
        <begin position="720"/>
        <end position="741"/>
    </location>
</feature>
<dbReference type="InterPro" id="IPR043968">
    <property type="entry name" value="SGNH"/>
</dbReference>
<gene>
    <name evidence="4" type="ORF">L3Y34_008730</name>
</gene>
<evidence type="ECO:0008006" key="6">
    <source>
        <dbReference type="Google" id="ProtNLM"/>
    </source>
</evidence>
<dbReference type="PANTHER" id="PTHR23028:SF65">
    <property type="entry name" value="ACYLTRANSFERASE"/>
    <property type="match status" value="1"/>
</dbReference>
<feature type="transmembrane region" description="Helical" evidence="1">
    <location>
        <begin position="184"/>
        <end position="202"/>
    </location>
</feature>
<dbReference type="Proteomes" id="UP000827892">
    <property type="component" value="Chromosome V"/>
</dbReference>
<dbReference type="Pfam" id="PF19040">
    <property type="entry name" value="SGNH"/>
    <property type="match status" value="1"/>
</dbReference>
<proteinExistence type="predicted"/>
<sequence>MVHLYLGDYLWENNNRYSLASLFLVTNQQVIYDKDDYFIGFFTSTTSINAFLHLWSLSVEMQFYVLVPFIFLKLQDLKDDNQKFITVSLITLLDFIAHAVVEDSFAFNFMLLRLWNFQLILTSETLGYIGDISHVLYLVHWPVIAIFQPYTVKNYVFVILFTFLSSIFFHHFYEQKYLKLDSKILIPFVVILILGNAVLQYSKQFLENGIPSRPSRKEVSKIIIGYNTCPNGRGNISIMMIGNSYVLNMRNPIQALFNYNYSSFKYSALGDSYGFYANNPGSYAAVDYNLRELELYKPDVLFILNRYPISLRGPIEENDVHVQQLNENLKSFEKHVKKIYIMDTHPLYKFGYVDFFLQNVVNRPEALESLHLDRREADKVMKYTKERFSMVKWEKCQFFDLSHVFLDGDKYLNFDRDTLVSYIDNTVHLSPADTIVNGFLGVDIFFVISGFLMAKIITKTRITKANDFLLFYYKRFRRILPLYFLVIFGTVIMVHFYLGEYLWKNNNRYSLASLFLVTNQLVIHDQADYFNAFFTMTSSINAFLHLWSLSVEMQFYLLVPFIFLGLQMLEHNYLKLIAVSLITIIGCIAYLLVLEQFAFNFMLLRLWQFSAGFVALFCANPEKLPNKAELSKDVIFKFPFTKDDICTVSLATLGSCLIPQKLNVMILRPVVTLSTAIIISSENKNFQILSSKLLGYIGDVSYVLYLVHWPLIAIFPPFTIQNYLFLIVSIFLISTVLHHIYEQKYLTLDWKSITLLLSVLILGNGLLQISIRQQDFWKIDYPSDIQKIIDTNKAELPFFWKHDPKRFECTEEKIGEKIEDQKVFGYGSCGRGNGNFSIMMIGNSFVMNLRTPIRTHFNNNFTYFRYISLADGYGLYADTPSSHLSLEISRKNVERYKPDVLFILGRHFSTMKKPLQEDDQLVQEMNNNIKFYEKFVKKIYILDSHILFPLGFMDLFLQNVVHRPEILEGLHLNRMKADMEMKIVKKRFSMLKCTKCKFFDLNHAFLEGDKYLTFDRDTLITYCDNTFHLTSAGLKLCDNALRTVAQEVMDTI</sequence>
<reference evidence="4 5" key="1">
    <citation type="submission" date="2022-02" db="EMBL/GenBank/DDBJ databases">
        <title>Chromosome-level reference genomes for two strains of Caenorhabditis briggsae: an improved platform for comparative genomics.</title>
        <authorList>
            <person name="Stevens L."/>
            <person name="Andersen E.C."/>
        </authorList>
    </citation>
    <scope>NUCLEOTIDE SEQUENCE [LARGE SCALE GENOMIC DNA]</scope>
    <source>
        <strain evidence="4">QX1410_ONT</strain>
        <tissue evidence="4">Whole-organism</tissue>
    </source>
</reference>
<keyword evidence="1" id="KW-0812">Transmembrane</keyword>
<feature type="transmembrane region" description="Helical" evidence="1">
    <location>
        <begin position="544"/>
        <end position="566"/>
    </location>
</feature>
<dbReference type="PANTHER" id="PTHR23028">
    <property type="entry name" value="ACETYLTRANSFERASE"/>
    <property type="match status" value="1"/>
</dbReference>
<keyword evidence="1" id="KW-1133">Transmembrane helix</keyword>
<name>A0AAE9A6F5_CAEBR</name>
<accession>A0AAE9A6F5</accession>
<evidence type="ECO:0000259" key="3">
    <source>
        <dbReference type="Pfam" id="PF19040"/>
    </source>
</evidence>
<dbReference type="AlphaFoldDB" id="A0AAE9A6F5"/>
<dbReference type="GO" id="GO:0016747">
    <property type="term" value="F:acyltransferase activity, transferring groups other than amino-acyl groups"/>
    <property type="evidence" value="ECO:0007669"/>
    <property type="project" value="InterPro"/>
</dbReference>
<feature type="transmembrane region" description="Helical" evidence="1">
    <location>
        <begin position="84"/>
        <end position="101"/>
    </location>
</feature>
<dbReference type="Pfam" id="PF01757">
    <property type="entry name" value="Acyl_transf_3"/>
    <property type="match status" value="1"/>
</dbReference>
<evidence type="ECO:0000256" key="1">
    <source>
        <dbReference type="SAM" id="Phobius"/>
    </source>
</evidence>